<feature type="active site" description="Charge relay system" evidence="5">
    <location>
        <position position="360"/>
    </location>
</feature>
<dbReference type="Gene3D" id="3.40.50.1820">
    <property type="entry name" value="alpha/beta hydrolase"/>
    <property type="match status" value="1"/>
</dbReference>
<keyword evidence="3 4" id="KW-0443">Lipid metabolism</keyword>
<dbReference type="OrthoDB" id="2363873at2759"/>
<dbReference type="PANTHER" id="PTHR10272">
    <property type="entry name" value="PLATELET-ACTIVATING FACTOR ACETYLHYDROLASE"/>
    <property type="match status" value="1"/>
</dbReference>
<dbReference type="Pfam" id="PF03403">
    <property type="entry name" value="PAF-AH_p_II"/>
    <property type="match status" value="1"/>
</dbReference>
<feature type="signal peptide" evidence="7">
    <location>
        <begin position="1"/>
        <end position="18"/>
    </location>
</feature>
<dbReference type="GO" id="GO:0003847">
    <property type="term" value="F:1-alkyl-2-acetylglycerophosphocholine esterase activity"/>
    <property type="evidence" value="ECO:0007669"/>
    <property type="project" value="UniProtKB-UniRule"/>
</dbReference>
<comment type="similarity">
    <text evidence="4">Belongs to the serine esterase family.</text>
</comment>
<keyword evidence="7" id="KW-0732">Signal</keyword>
<comment type="catalytic activity">
    <reaction evidence="4">
        <text>a 1-O-alkyl-2-acetyl-sn-glycero-3-phosphocholine + H2O = a 1-O-alkyl-sn-glycero-3-phosphocholine + acetate + H(+)</text>
        <dbReference type="Rhea" id="RHEA:17777"/>
        <dbReference type="ChEBI" id="CHEBI:15377"/>
        <dbReference type="ChEBI" id="CHEBI:15378"/>
        <dbReference type="ChEBI" id="CHEBI:30089"/>
        <dbReference type="ChEBI" id="CHEBI:30909"/>
        <dbReference type="ChEBI" id="CHEBI:36707"/>
        <dbReference type="EC" id="3.1.1.47"/>
    </reaction>
</comment>
<evidence type="ECO:0000256" key="6">
    <source>
        <dbReference type="SAM" id="Phobius"/>
    </source>
</evidence>
<organism evidence="8 9">
    <name type="scientific">Oidiodendron maius (strain Zn)</name>
    <dbReference type="NCBI Taxonomy" id="913774"/>
    <lineage>
        <taxon>Eukaryota</taxon>
        <taxon>Fungi</taxon>
        <taxon>Dikarya</taxon>
        <taxon>Ascomycota</taxon>
        <taxon>Pezizomycotina</taxon>
        <taxon>Leotiomycetes</taxon>
        <taxon>Leotiomycetes incertae sedis</taxon>
        <taxon>Myxotrichaceae</taxon>
        <taxon>Oidiodendron</taxon>
    </lineage>
</organism>
<accession>A0A0C3HKY4</accession>
<reference evidence="8 9" key="1">
    <citation type="submission" date="2014-04" db="EMBL/GenBank/DDBJ databases">
        <authorList>
            <consortium name="DOE Joint Genome Institute"/>
            <person name="Kuo A."/>
            <person name="Martino E."/>
            <person name="Perotto S."/>
            <person name="Kohler A."/>
            <person name="Nagy L.G."/>
            <person name="Floudas D."/>
            <person name="Copeland A."/>
            <person name="Barry K.W."/>
            <person name="Cichocki N."/>
            <person name="Veneault-Fourrey C."/>
            <person name="LaButti K."/>
            <person name="Lindquist E.A."/>
            <person name="Lipzen A."/>
            <person name="Lundell T."/>
            <person name="Morin E."/>
            <person name="Murat C."/>
            <person name="Sun H."/>
            <person name="Tunlid A."/>
            <person name="Henrissat B."/>
            <person name="Grigoriev I.V."/>
            <person name="Hibbett D.S."/>
            <person name="Martin F."/>
            <person name="Nordberg H.P."/>
            <person name="Cantor M.N."/>
            <person name="Hua S.X."/>
        </authorList>
    </citation>
    <scope>NUCLEOTIDE SEQUENCE [LARGE SCALE GENOMIC DNA]</scope>
    <source>
        <strain evidence="8 9">Zn</strain>
    </source>
</reference>
<evidence type="ECO:0000256" key="2">
    <source>
        <dbReference type="ARBA" id="ARBA00022963"/>
    </source>
</evidence>
<dbReference type="GO" id="GO:0016042">
    <property type="term" value="P:lipid catabolic process"/>
    <property type="evidence" value="ECO:0007669"/>
    <property type="project" value="UniProtKB-KW"/>
</dbReference>
<dbReference type="PANTHER" id="PTHR10272:SF11">
    <property type="entry name" value="PHOSPHOLIPASE-RELATED"/>
    <property type="match status" value="1"/>
</dbReference>
<feature type="active site" description="Charge relay system" evidence="5">
    <location>
        <position position="296"/>
    </location>
</feature>
<keyword evidence="6" id="KW-1133">Transmembrane helix</keyword>
<dbReference type="STRING" id="913774.A0A0C3HKY4"/>
<proteinExistence type="inferred from homology"/>
<dbReference type="EMBL" id="KN832874">
    <property type="protein sequence ID" value="KIN02997.1"/>
    <property type="molecule type" value="Genomic_DNA"/>
</dbReference>
<evidence type="ECO:0000256" key="5">
    <source>
        <dbReference type="PIRSR" id="PIRSR018169-1"/>
    </source>
</evidence>
<name>A0A0C3HKY4_OIDMZ</name>
<reference evidence="9" key="2">
    <citation type="submission" date="2015-01" db="EMBL/GenBank/DDBJ databases">
        <title>Evolutionary Origins and Diversification of the Mycorrhizal Mutualists.</title>
        <authorList>
            <consortium name="DOE Joint Genome Institute"/>
            <consortium name="Mycorrhizal Genomics Consortium"/>
            <person name="Kohler A."/>
            <person name="Kuo A."/>
            <person name="Nagy L.G."/>
            <person name="Floudas D."/>
            <person name="Copeland A."/>
            <person name="Barry K.W."/>
            <person name="Cichocki N."/>
            <person name="Veneault-Fourrey C."/>
            <person name="LaButti K."/>
            <person name="Lindquist E.A."/>
            <person name="Lipzen A."/>
            <person name="Lundell T."/>
            <person name="Morin E."/>
            <person name="Murat C."/>
            <person name="Riley R."/>
            <person name="Ohm R."/>
            <person name="Sun H."/>
            <person name="Tunlid A."/>
            <person name="Henrissat B."/>
            <person name="Grigoriev I.V."/>
            <person name="Hibbett D.S."/>
            <person name="Martin F."/>
        </authorList>
    </citation>
    <scope>NUCLEOTIDE SEQUENCE [LARGE SCALE GENOMIC DNA]</scope>
    <source>
        <strain evidence="9">Zn</strain>
    </source>
</reference>
<evidence type="ECO:0000256" key="4">
    <source>
        <dbReference type="PIRNR" id="PIRNR018169"/>
    </source>
</evidence>
<keyword evidence="6" id="KW-0812">Transmembrane</keyword>
<dbReference type="SUPFAM" id="SSF53474">
    <property type="entry name" value="alpha/beta-Hydrolases"/>
    <property type="match status" value="1"/>
</dbReference>
<keyword evidence="9" id="KW-1185">Reference proteome</keyword>
<keyword evidence="2 4" id="KW-0442">Lipid degradation</keyword>
<feature type="chain" id="PRO_5002165442" description="Putative phospholipase" evidence="7">
    <location>
        <begin position="19"/>
        <end position="496"/>
    </location>
</feature>
<dbReference type="EC" id="3.1.1.47" evidence="4"/>
<gene>
    <name evidence="8" type="ORF">OIDMADRAFT_144112</name>
</gene>
<sequence length="496" mass="52400">MHPLSFALIPLLLPVSLSQSLPSYSGAYGVGLVDIEVPVQNPRNITNTTFTSNGQPAWFLQTVLFSLYYPIAPGTNSSAPPHPWIGDPVDCVAAGIVLYANSSTLTDDLVSTALNSVAGSVNIPAQADTPLVKGTSPLPVLLFSVGDISLRTWYSQYAGFLAANGIVTAVIEHRDGSLACSVVEENGQPNRTVQYIQASQLSAPVSGNTTEMIMEQRSFRQAEVEETVRVLQSLNAGRGQQIHQNNSRNEGQYLTSFANRLDFTALVMGGHSFGATLALQALSDSSIPARAGLAFDPGKSSGPLNSNFNQSVLIPDSESWSSQPAEFYGQQHFDVVKGIAQSALDRTGFSWFMTLLGTAHTSITDAPLLVGSSLLGFFDPTAVNISLGNAGTNIQQYVTVSTEFFNFLRNGTRSGILASGVTAPEFVAINLNASNAQGMFNGWEIHVAPSRGTNTSASASTSAPAPTSTFKSAAPLTSCSLVAFLLAMLAMLSSFL</sequence>
<dbReference type="HOGENOM" id="CLU_022501_3_0_1"/>
<feature type="active site" description="Nucleophile" evidence="5">
    <location>
        <position position="272"/>
    </location>
</feature>
<dbReference type="AlphaFoldDB" id="A0A0C3HKY4"/>
<keyword evidence="1 4" id="KW-0378">Hydrolase</keyword>
<dbReference type="InterPro" id="IPR029058">
    <property type="entry name" value="AB_hydrolase_fold"/>
</dbReference>
<dbReference type="InterPro" id="IPR016715">
    <property type="entry name" value="PAF_acetylhydro_eukaryote"/>
</dbReference>
<evidence type="ECO:0000256" key="7">
    <source>
        <dbReference type="SAM" id="SignalP"/>
    </source>
</evidence>
<dbReference type="Proteomes" id="UP000054321">
    <property type="component" value="Unassembled WGS sequence"/>
</dbReference>
<evidence type="ECO:0000256" key="3">
    <source>
        <dbReference type="ARBA" id="ARBA00023098"/>
    </source>
</evidence>
<evidence type="ECO:0000256" key="1">
    <source>
        <dbReference type="ARBA" id="ARBA00022801"/>
    </source>
</evidence>
<dbReference type="PIRSF" id="PIRSF018169">
    <property type="entry name" value="PAF_acetylhydrolase"/>
    <property type="match status" value="1"/>
</dbReference>
<dbReference type="InParanoid" id="A0A0C3HKY4"/>
<protein>
    <recommendedName>
        <fullName evidence="4">Putative phospholipase</fullName>
        <ecNumber evidence="4">3.1.1.47</ecNumber>
    </recommendedName>
</protein>
<evidence type="ECO:0000313" key="9">
    <source>
        <dbReference type="Proteomes" id="UP000054321"/>
    </source>
</evidence>
<keyword evidence="6" id="KW-0472">Membrane</keyword>
<evidence type="ECO:0000313" key="8">
    <source>
        <dbReference type="EMBL" id="KIN02997.1"/>
    </source>
</evidence>
<feature type="transmembrane region" description="Helical" evidence="6">
    <location>
        <begin position="473"/>
        <end position="492"/>
    </location>
</feature>